<sequence>MSAYVYFKQEYTYDCVTKWPPRSASVKLDEEM</sequence>
<name>A0A381QFS0_9ZZZZ</name>
<proteinExistence type="predicted"/>
<dbReference type="AlphaFoldDB" id="A0A381QFS0"/>
<reference evidence="1" key="1">
    <citation type="submission" date="2018-05" db="EMBL/GenBank/DDBJ databases">
        <authorList>
            <person name="Lanie J.A."/>
            <person name="Ng W.-L."/>
            <person name="Kazmierczak K.M."/>
            <person name="Andrzejewski T.M."/>
            <person name="Davidsen T.M."/>
            <person name="Wayne K.J."/>
            <person name="Tettelin H."/>
            <person name="Glass J.I."/>
            <person name="Rusch D."/>
            <person name="Podicherti R."/>
            <person name="Tsui H.-C.T."/>
            <person name="Winkler M.E."/>
        </authorList>
    </citation>
    <scope>NUCLEOTIDE SEQUENCE</scope>
</reference>
<gene>
    <name evidence="1" type="ORF">METZ01_LOCUS30598</name>
</gene>
<organism evidence="1">
    <name type="scientific">marine metagenome</name>
    <dbReference type="NCBI Taxonomy" id="408172"/>
    <lineage>
        <taxon>unclassified sequences</taxon>
        <taxon>metagenomes</taxon>
        <taxon>ecological metagenomes</taxon>
    </lineage>
</organism>
<protein>
    <submittedName>
        <fullName evidence="1">Uncharacterized protein</fullName>
    </submittedName>
</protein>
<accession>A0A381QFS0</accession>
<dbReference type="EMBL" id="UINC01001327">
    <property type="protein sequence ID" value="SUZ77744.1"/>
    <property type="molecule type" value="Genomic_DNA"/>
</dbReference>
<evidence type="ECO:0000313" key="1">
    <source>
        <dbReference type="EMBL" id="SUZ77744.1"/>
    </source>
</evidence>